<comment type="caution">
    <text evidence="1">The sequence shown here is derived from an EMBL/GenBank/DDBJ whole genome shotgun (WGS) entry which is preliminary data.</text>
</comment>
<dbReference type="EMBL" id="CADEAL010000074">
    <property type="protein sequence ID" value="CAB1413840.1"/>
    <property type="molecule type" value="Genomic_DNA"/>
</dbReference>
<proteinExistence type="predicted"/>
<dbReference type="AlphaFoldDB" id="A0A9N7TIY8"/>
<protein>
    <submittedName>
        <fullName evidence="1">Uncharacterized protein</fullName>
    </submittedName>
</protein>
<dbReference type="Proteomes" id="UP001153269">
    <property type="component" value="Unassembled WGS sequence"/>
</dbReference>
<name>A0A9N7TIY8_PLEPL</name>
<evidence type="ECO:0000313" key="2">
    <source>
        <dbReference type="Proteomes" id="UP001153269"/>
    </source>
</evidence>
<reference evidence="1" key="1">
    <citation type="submission" date="2020-03" db="EMBL/GenBank/DDBJ databases">
        <authorList>
            <person name="Weist P."/>
        </authorList>
    </citation>
    <scope>NUCLEOTIDE SEQUENCE</scope>
</reference>
<organism evidence="1 2">
    <name type="scientific">Pleuronectes platessa</name>
    <name type="common">European plaice</name>
    <dbReference type="NCBI Taxonomy" id="8262"/>
    <lineage>
        <taxon>Eukaryota</taxon>
        <taxon>Metazoa</taxon>
        <taxon>Chordata</taxon>
        <taxon>Craniata</taxon>
        <taxon>Vertebrata</taxon>
        <taxon>Euteleostomi</taxon>
        <taxon>Actinopterygii</taxon>
        <taxon>Neopterygii</taxon>
        <taxon>Teleostei</taxon>
        <taxon>Neoteleostei</taxon>
        <taxon>Acanthomorphata</taxon>
        <taxon>Carangaria</taxon>
        <taxon>Pleuronectiformes</taxon>
        <taxon>Pleuronectoidei</taxon>
        <taxon>Pleuronectidae</taxon>
        <taxon>Pleuronectes</taxon>
    </lineage>
</organism>
<keyword evidence="2" id="KW-1185">Reference proteome</keyword>
<gene>
    <name evidence="1" type="ORF">PLEPLA_LOCUS1543</name>
</gene>
<sequence length="136" mass="14518">MRANGRIPGKQNQCPGLLSGAPVGLVVATEISAGPNRANFSCSWNGIQLRLFWSSCSQRMNSRMNSGNAAVDLERKSVMLDRRASSCARPLQPLNQLGGPEGGLVLSSEQGKNGSDVWGLSGFVLPERSSSLRSWS</sequence>
<accession>A0A9N7TIY8</accession>
<evidence type="ECO:0000313" key="1">
    <source>
        <dbReference type="EMBL" id="CAB1413840.1"/>
    </source>
</evidence>